<evidence type="ECO:0000313" key="2">
    <source>
        <dbReference type="Proteomes" id="UP000193427"/>
    </source>
</evidence>
<dbReference type="InterPro" id="IPR007462">
    <property type="entry name" value="COV1-like"/>
</dbReference>
<dbReference type="AlphaFoldDB" id="A0A1W6L339"/>
<reference evidence="1 2" key="1">
    <citation type="submission" date="2016-04" db="EMBL/GenBank/DDBJ databases">
        <title>Complete genome sequence of natural rubber-degrading, novel Gram-negative bacterium, Rhizobacter gummiphilus strain NS21.</title>
        <authorList>
            <person name="Tabata M."/>
            <person name="Kasai D."/>
            <person name="Fukuda M."/>
        </authorList>
    </citation>
    <scope>NUCLEOTIDE SEQUENCE [LARGE SCALE GENOMIC DNA]</scope>
    <source>
        <strain evidence="1 2">NS21</strain>
    </source>
</reference>
<dbReference type="KEGG" id="rgu:A4W93_01420"/>
<dbReference type="EMBL" id="CP015118">
    <property type="protein sequence ID" value="ARN18684.1"/>
    <property type="molecule type" value="Genomic_DNA"/>
</dbReference>
<evidence type="ECO:0000313" key="1">
    <source>
        <dbReference type="EMBL" id="ARN18684.1"/>
    </source>
</evidence>
<name>A0A1W6L339_9BURK</name>
<protein>
    <submittedName>
        <fullName evidence="1">Uncharacterized protein</fullName>
    </submittedName>
</protein>
<sequence>MIGRLRDLLVDGLLLALPLAVVFVLLQKVIAAITKLLAPAQRLLPDASWFGLGVVDLLAVAVLVLGLVVIGAFARSGTGRRLSAWIERIVLRKIPGFLLYKSIVSGFSTEERDAGVIPALVAFDDNVVLGFIVEQADPVDGMVTVFVPAAPTPAAGNVLLVERSRVTPLDIPVSAALHTVTRLGLGLQALTQAGRSAAGRPTESP</sequence>
<dbReference type="RefSeq" id="WP_085748917.1">
    <property type="nucleotide sequence ID" value="NZ_BSPR01000010.1"/>
</dbReference>
<gene>
    <name evidence="1" type="ORF">A4W93_01420</name>
</gene>
<keyword evidence="2" id="KW-1185">Reference proteome</keyword>
<organism evidence="1 2">
    <name type="scientific">Piscinibacter gummiphilus</name>
    <dbReference type="NCBI Taxonomy" id="946333"/>
    <lineage>
        <taxon>Bacteria</taxon>
        <taxon>Pseudomonadati</taxon>
        <taxon>Pseudomonadota</taxon>
        <taxon>Betaproteobacteria</taxon>
        <taxon>Burkholderiales</taxon>
        <taxon>Sphaerotilaceae</taxon>
        <taxon>Piscinibacter</taxon>
    </lineage>
</organism>
<dbReference type="STRING" id="946333.A4W93_01420"/>
<proteinExistence type="predicted"/>
<accession>A0A1W6L339</accession>
<dbReference type="Pfam" id="PF04367">
    <property type="entry name" value="DUF502"/>
    <property type="match status" value="1"/>
</dbReference>
<dbReference type="Proteomes" id="UP000193427">
    <property type="component" value="Chromosome"/>
</dbReference>